<proteinExistence type="predicted"/>
<name>A0A3S2PDD1_ORYJA</name>
<reference evidence="1 2" key="2">
    <citation type="submission" date="2019-01" db="EMBL/GenBank/DDBJ databases">
        <title>A chromosome length genome reference of the Java medaka (oryzias javanicus).</title>
        <authorList>
            <person name="Herpin A."/>
            <person name="Takehana Y."/>
            <person name="Naruse K."/>
            <person name="Ansai S."/>
            <person name="Kawaguchi M."/>
        </authorList>
    </citation>
    <scope>NUCLEOTIDE SEQUENCE [LARGE SCALE GENOMIC DNA]</scope>
    <source>
        <strain evidence="1">RS831</strain>
        <tissue evidence="1">Whole body</tissue>
    </source>
</reference>
<dbReference type="EMBL" id="CM012450">
    <property type="protein sequence ID" value="RVE63826.1"/>
    <property type="molecule type" value="Genomic_DNA"/>
</dbReference>
<reference evidence="1 2" key="1">
    <citation type="submission" date="2018-11" db="EMBL/GenBank/DDBJ databases">
        <authorList>
            <person name="Lopez-Roques C."/>
            <person name="Donnadieu C."/>
            <person name="Bouchez O."/>
            <person name="Klopp C."/>
            <person name="Cabau C."/>
            <person name="Zahm M."/>
        </authorList>
    </citation>
    <scope>NUCLEOTIDE SEQUENCE [LARGE SCALE GENOMIC DNA]</scope>
    <source>
        <strain evidence="1">RS831</strain>
        <tissue evidence="1">Whole body</tissue>
    </source>
</reference>
<organism evidence="1 2">
    <name type="scientific">Oryzias javanicus</name>
    <name type="common">Javanese ricefish</name>
    <name type="synonym">Aplocheilus javanicus</name>
    <dbReference type="NCBI Taxonomy" id="123683"/>
    <lineage>
        <taxon>Eukaryota</taxon>
        <taxon>Metazoa</taxon>
        <taxon>Chordata</taxon>
        <taxon>Craniata</taxon>
        <taxon>Vertebrata</taxon>
        <taxon>Euteleostomi</taxon>
        <taxon>Actinopterygii</taxon>
        <taxon>Neopterygii</taxon>
        <taxon>Teleostei</taxon>
        <taxon>Neoteleostei</taxon>
        <taxon>Acanthomorphata</taxon>
        <taxon>Ovalentaria</taxon>
        <taxon>Atherinomorphae</taxon>
        <taxon>Beloniformes</taxon>
        <taxon>Adrianichthyidae</taxon>
        <taxon>Oryziinae</taxon>
        <taxon>Oryzias</taxon>
    </lineage>
</organism>
<dbReference type="Proteomes" id="UP000283210">
    <property type="component" value="Chromosome 14"/>
</dbReference>
<sequence length="142" mass="15253">MPPALARWSLAALRQGAVGCGAMAVERQQRRNVRRWTTRRATTRRFLSILWSDQTPVYRADSRGPPSSCVLRLDAPLPARLGGCSAPRVHAERPEVSVPQTPFMNDGGPGPAALQARCGAPAKANQGLARSTSCVRLAVALQ</sequence>
<evidence type="ECO:0000313" key="2">
    <source>
        <dbReference type="Proteomes" id="UP000283210"/>
    </source>
</evidence>
<evidence type="ECO:0000313" key="1">
    <source>
        <dbReference type="EMBL" id="RVE63826.1"/>
    </source>
</evidence>
<protein>
    <submittedName>
        <fullName evidence="1">Uncharacterized protein</fullName>
    </submittedName>
</protein>
<accession>A0A3S2PDD1</accession>
<keyword evidence="2" id="KW-1185">Reference proteome</keyword>
<gene>
    <name evidence="1" type="ORF">OJAV_G00140010</name>
</gene>
<dbReference type="AlphaFoldDB" id="A0A3S2PDD1"/>